<accession>A0A699XLS6</accession>
<comment type="caution">
    <text evidence="2">The sequence shown here is derived from an EMBL/GenBank/DDBJ whole genome shotgun (WGS) entry which is preliminary data.</text>
</comment>
<name>A0A699XLS6_TANCI</name>
<evidence type="ECO:0000313" key="2">
    <source>
        <dbReference type="EMBL" id="GFD60637.1"/>
    </source>
</evidence>
<evidence type="ECO:0000256" key="1">
    <source>
        <dbReference type="SAM" id="MobiDB-lite"/>
    </source>
</evidence>
<feature type="region of interest" description="Disordered" evidence="1">
    <location>
        <begin position="1"/>
        <end position="80"/>
    </location>
</feature>
<dbReference type="AlphaFoldDB" id="A0A699XLS6"/>
<feature type="compositionally biased region" description="Basic residues" evidence="1">
    <location>
        <begin position="56"/>
        <end position="74"/>
    </location>
</feature>
<proteinExistence type="predicted"/>
<feature type="non-terminal residue" evidence="2">
    <location>
        <position position="1"/>
    </location>
</feature>
<protein>
    <submittedName>
        <fullName evidence="2">Uncharacterized protein</fullName>
    </submittedName>
</protein>
<dbReference type="EMBL" id="BKCJ011880425">
    <property type="protein sequence ID" value="GFD60637.1"/>
    <property type="molecule type" value="Genomic_DNA"/>
</dbReference>
<organism evidence="2">
    <name type="scientific">Tanacetum cinerariifolium</name>
    <name type="common">Dalmatian daisy</name>
    <name type="synonym">Chrysanthemum cinerariifolium</name>
    <dbReference type="NCBI Taxonomy" id="118510"/>
    <lineage>
        <taxon>Eukaryota</taxon>
        <taxon>Viridiplantae</taxon>
        <taxon>Streptophyta</taxon>
        <taxon>Embryophyta</taxon>
        <taxon>Tracheophyta</taxon>
        <taxon>Spermatophyta</taxon>
        <taxon>Magnoliopsida</taxon>
        <taxon>eudicotyledons</taxon>
        <taxon>Gunneridae</taxon>
        <taxon>Pentapetalae</taxon>
        <taxon>asterids</taxon>
        <taxon>campanulids</taxon>
        <taxon>Asterales</taxon>
        <taxon>Asteraceae</taxon>
        <taxon>Asteroideae</taxon>
        <taxon>Anthemideae</taxon>
        <taxon>Anthemidinae</taxon>
        <taxon>Tanacetum</taxon>
    </lineage>
</organism>
<gene>
    <name evidence="2" type="ORF">Tci_932606</name>
</gene>
<reference evidence="2" key="1">
    <citation type="journal article" date="2019" name="Sci. Rep.">
        <title>Draft genome of Tanacetum cinerariifolium, the natural source of mosquito coil.</title>
        <authorList>
            <person name="Yamashiro T."/>
            <person name="Shiraishi A."/>
            <person name="Satake H."/>
            <person name="Nakayama K."/>
        </authorList>
    </citation>
    <scope>NUCLEOTIDE SEQUENCE</scope>
</reference>
<feature type="compositionally biased region" description="Low complexity" evidence="1">
    <location>
        <begin position="12"/>
        <end position="34"/>
    </location>
</feature>
<sequence>RPDAGHGGATFQPQPGQYSGSQSSDCRQQAARRPAAAHRAKRGASSLPIGGPQRRAVPKYRPRHRAFRPPHGRHRAELCQ</sequence>
<feature type="non-terminal residue" evidence="2">
    <location>
        <position position="80"/>
    </location>
</feature>